<evidence type="ECO:0000313" key="2">
    <source>
        <dbReference type="Proteomes" id="UP000018849"/>
    </source>
</evidence>
<sequence length="44" mass="4687">MLIKLPSASGSKESDVTPESIYLSRRTLLASSLAGLAVTALPRW</sequence>
<dbReference type="Proteomes" id="UP000018849">
    <property type="component" value="Unassembled WGS sequence"/>
</dbReference>
<dbReference type="AlphaFoldDB" id="A0A656JXW9"/>
<protein>
    <submittedName>
        <fullName evidence="1">TMAO/DMSO reductase</fullName>
    </submittedName>
</protein>
<accession>A0A656JXW9</accession>
<name>A0A656JXW9_PSESF</name>
<feature type="non-terminal residue" evidence="1">
    <location>
        <position position="44"/>
    </location>
</feature>
<organism evidence="1 2">
    <name type="scientific">Pseudomonas syringae pv. actinidiae ICMP 19096</name>
    <dbReference type="NCBI Taxonomy" id="1194405"/>
    <lineage>
        <taxon>Bacteria</taxon>
        <taxon>Pseudomonadati</taxon>
        <taxon>Pseudomonadota</taxon>
        <taxon>Gammaproteobacteria</taxon>
        <taxon>Pseudomonadales</taxon>
        <taxon>Pseudomonadaceae</taxon>
        <taxon>Pseudomonas</taxon>
        <taxon>Pseudomonas syringae</taxon>
    </lineage>
</organism>
<gene>
    <name evidence="1" type="ORF">A245_17360</name>
</gene>
<dbReference type="EMBL" id="AOKF01001465">
    <property type="protein sequence ID" value="EPN59619.1"/>
    <property type="molecule type" value="Genomic_DNA"/>
</dbReference>
<comment type="caution">
    <text evidence="1">The sequence shown here is derived from an EMBL/GenBank/DDBJ whole genome shotgun (WGS) entry which is preliminary data.</text>
</comment>
<proteinExistence type="predicted"/>
<evidence type="ECO:0000313" key="1">
    <source>
        <dbReference type="EMBL" id="EPN59619.1"/>
    </source>
</evidence>
<reference evidence="1 2" key="1">
    <citation type="journal article" date="2013" name="PLoS Pathog.">
        <title>Genomic analysis of the Kiwifruit pathogen Pseudomonas syringae pv. actinidiae provides insight into the origins of an emergent plant disease.</title>
        <authorList>
            <person name="McCann H.C."/>
            <person name="Rikkerink E.H."/>
            <person name="Bertels F."/>
            <person name="Fiers M."/>
            <person name="Lu A."/>
            <person name="Rees-George J."/>
            <person name="Andersen M.T."/>
            <person name="Gleave A.P."/>
            <person name="Haubold B."/>
            <person name="Wohlers M.W."/>
            <person name="Guttman D.S."/>
            <person name="Wang P.W."/>
            <person name="Straub C."/>
            <person name="Vanneste J.L."/>
            <person name="Rainey P.B."/>
            <person name="Templeton M.D."/>
        </authorList>
    </citation>
    <scope>NUCLEOTIDE SEQUENCE [LARGE SCALE GENOMIC DNA]</scope>
    <source>
        <strain evidence="1 2">ICMP 19096</strain>
    </source>
</reference>